<keyword evidence="2 8" id="KW-0808">Transferase</keyword>
<keyword evidence="8" id="KW-0963">Cytoplasm</keyword>
<dbReference type="GO" id="GO:0036431">
    <property type="term" value="F:dCMP kinase activity"/>
    <property type="evidence" value="ECO:0007669"/>
    <property type="project" value="InterPro"/>
</dbReference>
<dbReference type="InterPro" id="IPR011994">
    <property type="entry name" value="Cytidylate_kinase_dom"/>
</dbReference>
<dbReference type="Proteomes" id="UP000198838">
    <property type="component" value="Unassembled WGS sequence"/>
</dbReference>
<evidence type="ECO:0000256" key="4">
    <source>
        <dbReference type="ARBA" id="ARBA00022777"/>
    </source>
</evidence>
<dbReference type="SUPFAM" id="SSF52540">
    <property type="entry name" value="P-loop containing nucleoside triphosphate hydrolases"/>
    <property type="match status" value="1"/>
</dbReference>
<dbReference type="GO" id="GO:0005829">
    <property type="term" value="C:cytosol"/>
    <property type="evidence" value="ECO:0007669"/>
    <property type="project" value="TreeGrafter"/>
</dbReference>
<dbReference type="HAMAP" id="MF_00238">
    <property type="entry name" value="Cytidyl_kinase_type1"/>
    <property type="match status" value="1"/>
</dbReference>
<feature type="binding site" evidence="8">
    <location>
        <begin position="9"/>
        <end position="17"/>
    </location>
    <ligand>
        <name>ATP</name>
        <dbReference type="ChEBI" id="CHEBI:30616"/>
    </ligand>
</feature>
<feature type="coiled-coil region" evidence="9">
    <location>
        <begin position="96"/>
        <end position="123"/>
    </location>
</feature>
<evidence type="ECO:0000259" key="10">
    <source>
        <dbReference type="Pfam" id="PF02224"/>
    </source>
</evidence>
<comment type="catalytic activity">
    <reaction evidence="7 8">
        <text>CMP + ATP = CDP + ADP</text>
        <dbReference type="Rhea" id="RHEA:11600"/>
        <dbReference type="ChEBI" id="CHEBI:30616"/>
        <dbReference type="ChEBI" id="CHEBI:58069"/>
        <dbReference type="ChEBI" id="CHEBI:60377"/>
        <dbReference type="ChEBI" id="CHEBI:456216"/>
        <dbReference type="EC" id="2.7.4.25"/>
    </reaction>
</comment>
<evidence type="ECO:0000256" key="3">
    <source>
        <dbReference type="ARBA" id="ARBA00022741"/>
    </source>
</evidence>
<proteinExistence type="inferred from homology"/>
<keyword evidence="5 8" id="KW-0067">ATP-binding</keyword>
<evidence type="ECO:0000256" key="2">
    <source>
        <dbReference type="ARBA" id="ARBA00022679"/>
    </source>
</evidence>
<dbReference type="EMBL" id="FOJY01000002">
    <property type="protein sequence ID" value="SFA76313.1"/>
    <property type="molecule type" value="Genomic_DNA"/>
</dbReference>
<comment type="subcellular location">
    <subcellularLocation>
        <location evidence="8">Cytoplasm</location>
    </subcellularLocation>
</comment>
<name>A0A1I0VJX0_9FIRM</name>
<evidence type="ECO:0000256" key="1">
    <source>
        <dbReference type="ARBA" id="ARBA00009427"/>
    </source>
</evidence>
<dbReference type="NCBIfam" id="TIGR00017">
    <property type="entry name" value="cmk"/>
    <property type="match status" value="1"/>
</dbReference>
<evidence type="ECO:0000256" key="5">
    <source>
        <dbReference type="ARBA" id="ARBA00022840"/>
    </source>
</evidence>
<keyword evidence="12" id="KW-1185">Reference proteome</keyword>
<accession>A0A1I0VJX0</accession>
<dbReference type="GO" id="GO:0006220">
    <property type="term" value="P:pyrimidine nucleotide metabolic process"/>
    <property type="evidence" value="ECO:0007669"/>
    <property type="project" value="UniProtKB-UniRule"/>
</dbReference>
<keyword evidence="4 8" id="KW-0418">Kinase</keyword>
<dbReference type="RefSeq" id="WP_092869995.1">
    <property type="nucleotide sequence ID" value="NZ_FOJY01000002.1"/>
</dbReference>
<dbReference type="Pfam" id="PF02224">
    <property type="entry name" value="Cytidylate_kin"/>
    <property type="match status" value="1"/>
</dbReference>
<comment type="catalytic activity">
    <reaction evidence="6 8">
        <text>dCMP + ATP = dCDP + ADP</text>
        <dbReference type="Rhea" id="RHEA:25094"/>
        <dbReference type="ChEBI" id="CHEBI:30616"/>
        <dbReference type="ChEBI" id="CHEBI:57566"/>
        <dbReference type="ChEBI" id="CHEBI:58593"/>
        <dbReference type="ChEBI" id="CHEBI:456216"/>
        <dbReference type="EC" id="2.7.4.25"/>
    </reaction>
</comment>
<dbReference type="GO" id="GO:0036430">
    <property type="term" value="F:CMP kinase activity"/>
    <property type="evidence" value="ECO:0007669"/>
    <property type="project" value="RHEA"/>
</dbReference>
<keyword evidence="3 8" id="KW-0547">Nucleotide-binding</keyword>
<dbReference type="STRING" id="1120918.SAMN05216249_10238"/>
<dbReference type="AlphaFoldDB" id="A0A1I0VJX0"/>
<evidence type="ECO:0000313" key="11">
    <source>
        <dbReference type="EMBL" id="SFA76313.1"/>
    </source>
</evidence>
<keyword evidence="9" id="KW-0175">Coiled coil</keyword>
<dbReference type="OrthoDB" id="9807434at2"/>
<gene>
    <name evidence="8" type="primary">cmk</name>
    <name evidence="11" type="ORF">SAMN05216249_10238</name>
</gene>
<dbReference type="GO" id="GO:0005524">
    <property type="term" value="F:ATP binding"/>
    <property type="evidence" value="ECO:0007669"/>
    <property type="project" value="UniProtKB-UniRule"/>
</dbReference>
<organism evidence="11 12">
    <name type="scientific">Acetitomaculum ruminis DSM 5522</name>
    <dbReference type="NCBI Taxonomy" id="1120918"/>
    <lineage>
        <taxon>Bacteria</taxon>
        <taxon>Bacillati</taxon>
        <taxon>Bacillota</taxon>
        <taxon>Clostridia</taxon>
        <taxon>Lachnospirales</taxon>
        <taxon>Lachnospiraceae</taxon>
        <taxon>Acetitomaculum</taxon>
    </lineage>
</organism>
<dbReference type="PANTHER" id="PTHR21299">
    <property type="entry name" value="CYTIDYLATE KINASE/PANTOATE-BETA-ALANINE LIGASE"/>
    <property type="match status" value="1"/>
</dbReference>
<evidence type="ECO:0000256" key="6">
    <source>
        <dbReference type="ARBA" id="ARBA00047615"/>
    </source>
</evidence>
<dbReference type="PANTHER" id="PTHR21299:SF2">
    <property type="entry name" value="CYTIDYLATE KINASE"/>
    <property type="match status" value="1"/>
</dbReference>
<evidence type="ECO:0000256" key="8">
    <source>
        <dbReference type="HAMAP-Rule" id="MF_00238"/>
    </source>
</evidence>
<dbReference type="InterPro" id="IPR003136">
    <property type="entry name" value="Cytidylate_kin"/>
</dbReference>
<dbReference type="GO" id="GO:0015949">
    <property type="term" value="P:nucleobase-containing small molecule interconversion"/>
    <property type="evidence" value="ECO:0007669"/>
    <property type="project" value="TreeGrafter"/>
</dbReference>
<reference evidence="11 12" key="1">
    <citation type="submission" date="2016-10" db="EMBL/GenBank/DDBJ databases">
        <authorList>
            <person name="de Groot N.N."/>
        </authorList>
    </citation>
    <scope>NUCLEOTIDE SEQUENCE [LARGE SCALE GENOMIC DNA]</scope>
    <source>
        <strain evidence="11 12">DSM 5522</strain>
    </source>
</reference>
<evidence type="ECO:0000313" key="12">
    <source>
        <dbReference type="Proteomes" id="UP000198838"/>
    </source>
</evidence>
<dbReference type="InterPro" id="IPR027417">
    <property type="entry name" value="P-loop_NTPase"/>
</dbReference>
<dbReference type="Gene3D" id="3.40.50.300">
    <property type="entry name" value="P-loop containing nucleotide triphosphate hydrolases"/>
    <property type="match status" value="1"/>
</dbReference>
<dbReference type="EC" id="2.7.4.25" evidence="8"/>
<feature type="domain" description="Cytidylate kinase" evidence="10">
    <location>
        <begin position="5"/>
        <end position="218"/>
    </location>
</feature>
<protein>
    <recommendedName>
        <fullName evidence="8">Cytidylate kinase</fullName>
        <shortName evidence="8">CK</shortName>
        <ecNumber evidence="8">2.7.4.25</ecNumber>
    </recommendedName>
    <alternativeName>
        <fullName evidence="8">Cytidine monophosphate kinase</fullName>
        <shortName evidence="8">CMP kinase</shortName>
    </alternativeName>
</protein>
<sequence length="221" mass="24788">MRKNIAIDGPAGAGKSTVAKAIAKKLNMIYVDTGAMYRSIALFMLKEGVDVKDSKKVAEKCEGANVSIEYVNGAQQVILNGENVNGLIRTSDVSMAASYTSKVKEVRDRMTFLQRQLAKEKDLVMDGRDIGTNVLPDAFLKIYLTADVYVRAKRRYEEFKEKGENYSLDDIAKDISKRDEMDKNREISPLKKAEDAIEVNTDNLTPDEVVDYIISLYKEKV</sequence>
<evidence type="ECO:0000256" key="9">
    <source>
        <dbReference type="SAM" id="Coils"/>
    </source>
</evidence>
<evidence type="ECO:0000256" key="7">
    <source>
        <dbReference type="ARBA" id="ARBA00048478"/>
    </source>
</evidence>
<dbReference type="CDD" id="cd02020">
    <property type="entry name" value="CMPK"/>
    <property type="match status" value="1"/>
</dbReference>
<comment type="similarity">
    <text evidence="1 8">Belongs to the cytidylate kinase family. Type 1 subfamily.</text>
</comment>